<evidence type="ECO:0000256" key="4">
    <source>
        <dbReference type="ARBA" id="ARBA00012086"/>
    </source>
</evidence>
<evidence type="ECO:0000256" key="10">
    <source>
        <dbReference type="ARBA" id="ARBA00023270"/>
    </source>
</evidence>
<dbReference type="InterPro" id="IPR020624">
    <property type="entry name" value="Schiff_base-form_aldolases_CS"/>
</dbReference>
<dbReference type="SUPFAM" id="SSF51569">
    <property type="entry name" value="Aldolase"/>
    <property type="match status" value="1"/>
</dbReference>
<dbReference type="SMART" id="SM01130">
    <property type="entry name" value="DHDPS"/>
    <property type="match status" value="1"/>
</dbReference>
<feature type="site" description="L-lysine inhibitor binding" evidence="16">
    <location>
        <position position="109"/>
    </location>
</feature>
<dbReference type="PROSITE" id="PS00665">
    <property type="entry name" value="DHDPS_1"/>
    <property type="match status" value="1"/>
</dbReference>
<evidence type="ECO:0000256" key="7">
    <source>
        <dbReference type="ARBA" id="ARBA00022915"/>
    </source>
</evidence>
<feature type="active site" description="Proton donor/acceptor" evidence="12 14">
    <location>
        <position position="136"/>
    </location>
</feature>
<comment type="subunit">
    <text evidence="12">Homotetramer; dimer of dimers.</text>
</comment>
<dbReference type="PROSITE" id="PS00666">
    <property type="entry name" value="DHDPS_2"/>
    <property type="match status" value="1"/>
</dbReference>
<dbReference type="PRINTS" id="PR00146">
    <property type="entry name" value="DHPICSNTHASE"/>
</dbReference>
<dbReference type="UniPathway" id="UPA00034">
    <property type="reaction ID" value="UER00017"/>
</dbReference>
<evidence type="ECO:0000256" key="13">
    <source>
        <dbReference type="PIRNR" id="PIRNR001365"/>
    </source>
</evidence>
<dbReference type="EMBL" id="NVUL01000106">
    <property type="protein sequence ID" value="PCI74196.1"/>
    <property type="molecule type" value="Genomic_DNA"/>
</dbReference>
<evidence type="ECO:0000313" key="18">
    <source>
        <dbReference type="Proteomes" id="UP000218767"/>
    </source>
</evidence>
<dbReference type="HAMAP" id="MF_00418">
    <property type="entry name" value="DapA"/>
    <property type="match status" value="1"/>
</dbReference>
<gene>
    <name evidence="12" type="primary">dapA</name>
    <name evidence="17" type="ORF">COB20_15390</name>
</gene>
<evidence type="ECO:0000256" key="3">
    <source>
        <dbReference type="ARBA" id="ARBA00007592"/>
    </source>
</evidence>
<comment type="pathway">
    <text evidence="2 12">Amino-acid biosynthesis; L-lysine biosynthesis via DAP pathway; (S)-tetrahydrodipicolinate from L-aspartate: step 3/4.</text>
</comment>
<protein>
    <recommendedName>
        <fullName evidence="4 12">4-hydroxy-tetrahydrodipicolinate synthase</fullName>
        <shortName evidence="12">HTPA synthase</shortName>
        <ecNumber evidence="4 12">4.3.3.7</ecNumber>
    </recommendedName>
</protein>
<comment type="function">
    <text evidence="1 12">Catalyzes the condensation of (S)-aspartate-beta-semialdehyde [(S)-ASA] and pyruvate to 4-hydroxy-tetrahydrodipicolinate (HTPA).</text>
</comment>
<dbReference type="PANTHER" id="PTHR12128:SF66">
    <property type="entry name" value="4-HYDROXY-2-OXOGLUTARATE ALDOLASE, MITOCHONDRIAL"/>
    <property type="match status" value="1"/>
</dbReference>
<evidence type="ECO:0000256" key="16">
    <source>
        <dbReference type="PIRSR" id="PIRSR001365-3"/>
    </source>
</evidence>
<dbReference type="Gene3D" id="3.20.20.70">
    <property type="entry name" value="Aldolase class I"/>
    <property type="match status" value="1"/>
</dbReference>
<evidence type="ECO:0000256" key="15">
    <source>
        <dbReference type="PIRSR" id="PIRSR001365-2"/>
    </source>
</evidence>
<keyword evidence="5 12" id="KW-0963">Cytoplasm</keyword>
<dbReference type="Pfam" id="PF00701">
    <property type="entry name" value="DHDPS"/>
    <property type="match status" value="1"/>
</dbReference>
<dbReference type="InterPro" id="IPR020625">
    <property type="entry name" value="Schiff_base-form_aldolases_AS"/>
</dbReference>
<dbReference type="NCBIfam" id="TIGR00674">
    <property type="entry name" value="dapA"/>
    <property type="match status" value="1"/>
</dbReference>
<dbReference type="PIRSF" id="PIRSF001365">
    <property type="entry name" value="DHDPS"/>
    <property type="match status" value="1"/>
</dbReference>
<dbReference type="GO" id="GO:0009089">
    <property type="term" value="P:lysine biosynthetic process via diaminopimelate"/>
    <property type="evidence" value="ECO:0007669"/>
    <property type="project" value="UniProtKB-UniRule"/>
</dbReference>
<organism evidence="17 18">
    <name type="scientific">SAR86 cluster bacterium</name>
    <dbReference type="NCBI Taxonomy" id="2030880"/>
    <lineage>
        <taxon>Bacteria</taxon>
        <taxon>Pseudomonadati</taxon>
        <taxon>Pseudomonadota</taxon>
        <taxon>Gammaproteobacteria</taxon>
        <taxon>SAR86 cluster</taxon>
    </lineage>
</organism>
<evidence type="ECO:0000256" key="12">
    <source>
        <dbReference type="HAMAP-Rule" id="MF_00418"/>
    </source>
</evidence>
<reference evidence="18" key="1">
    <citation type="submission" date="2017-08" db="EMBL/GenBank/DDBJ databases">
        <title>A dynamic microbial community with high functional redundancy inhabits the cold, oxic subseafloor aquifer.</title>
        <authorList>
            <person name="Tully B.J."/>
            <person name="Wheat C.G."/>
            <person name="Glazer B.T."/>
            <person name="Huber J.A."/>
        </authorList>
    </citation>
    <scope>NUCLEOTIDE SEQUENCE [LARGE SCALE GENOMIC DNA]</scope>
</reference>
<keyword evidence="8 12" id="KW-0457">Lysine biosynthesis</keyword>
<proteinExistence type="inferred from homology"/>
<evidence type="ECO:0000256" key="14">
    <source>
        <dbReference type="PIRSR" id="PIRSR001365-1"/>
    </source>
</evidence>
<dbReference type="Proteomes" id="UP000218767">
    <property type="component" value="Unassembled WGS sequence"/>
</dbReference>
<sequence>MLDHIRGSIVAIVTPMQPDGSLDMQGMNTLLEWHIASGTNAVVIVGTTGESATLSTDEHCDLVAHCVNEVNGRIPVIAGTGSNNTAEALYFTESAKKNGADAALLVTPYYNRPSQEGLYQHFKLIAQGVDIPQILYNVPGRTACDLQLPTVQRLAELDSIVAIKDASGDLARGLELIEHCGEKLAIYSGEDALSLPLILAGADGTISVTANVAPDLMSQMCAHALAGNEAEASAADKKLELLHKDLFLEANPVPVKWALQAMGKIGSGIRLPLVELDEQYHVKVQEALMQAGIDA</sequence>
<feature type="site" description="L-lysine inhibitor binding; via carbonyl oxygen" evidence="16">
    <location>
        <position position="52"/>
    </location>
</feature>
<feature type="site" description="Part of a proton relay during catalysis" evidence="12 16">
    <location>
        <position position="110"/>
    </location>
</feature>
<evidence type="ECO:0000256" key="11">
    <source>
        <dbReference type="ARBA" id="ARBA00047836"/>
    </source>
</evidence>
<dbReference type="InterPro" id="IPR013785">
    <property type="entry name" value="Aldolase_TIM"/>
</dbReference>
<evidence type="ECO:0000256" key="2">
    <source>
        <dbReference type="ARBA" id="ARBA00005120"/>
    </source>
</evidence>
<evidence type="ECO:0000313" key="17">
    <source>
        <dbReference type="EMBL" id="PCI74196.1"/>
    </source>
</evidence>
<keyword evidence="9 12" id="KW-0456">Lyase</keyword>
<dbReference type="AlphaFoldDB" id="A0A2A4WVE2"/>
<dbReference type="CDD" id="cd00950">
    <property type="entry name" value="DHDPS"/>
    <property type="match status" value="1"/>
</dbReference>
<dbReference type="PANTHER" id="PTHR12128">
    <property type="entry name" value="DIHYDRODIPICOLINATE SYNTHASE"/>
    <property type="match status" value="1"/>
</dbReference>
<comment type="caution">
    <text evidence="17">The sequence shown here is derived from an EMBL/GenBank/DDBJ whole genome shotgun (WGS) entry which is preliminary data.</text>
</comment>
<accession>A0A2A4WVE2</accession>
<evidence type="ECO:0000256" key="6">
    <source>
        <dbReference type="ARBA" id="ARBA00022605"/>
    </source>
</evidence>
<comment type="subcellular location">
    <subcellularLocation>
        <location evidence="12">Cytoplasm</location>
    </subcellularLocation>
</comment>
<comment type="caution">
    <text evidence="12">Was originally thought to be a dihydrodipicolinate synthase (DHDPS), catalyzing the condensation of (S)-aspartate-beta-semialdehyde [(S)-ASA] and pyruvate to dihydrodipicolinate (DHDP). However, it was shown in E.coli that the product of the enzymatic reaction is not dihydrodipicolinate but in fact (4S)-4-hydroxy-2,3,4,5-tetrahydro-(2S)-dipicolinic acid (HTPA), and that the consecutive dehydration reaction leading to DHDP is not spontaneous but catalyzed by DapB.</text>
</comment>
<dbReference type="EC" id="4.3.3.7" evidence="4 12"/>
<feature type="site" description="L-lysine inhibitor binding" evidence="16">
    <location>
        <position position="83"/>
    </location>
</feature>
<feature type="active site" description="Schiff-base intermediate with substrate" evidence="12 14">
    <location>
        <position position="164"/>
    </location>
</feature>
<keyword evidence="7 12" id="KW-0220">Diaminopimelate biosynthesis</keyword>
<feature type="site" description="Part of a proton relay during catalysis" evidence="12 16">
    <location>
        <position position="47"/>
    </location>
</feature>
<dbReference type="InterPro" id="IPR002220">
    <property type="entry name" value="DapA-like"/>
</dbReference>
<evidence type="ECO:0000256" key="1">
    <source>
        <dbReference type="ARBA" id="ARBA00003294"/>
    </source>
</evidence>
<evidence type="ECO:0000256" key="9">
    <source>
        <dbReference type="ARBA" id="ARBA00023239"/>
    </source>
</evidence>
<comment type="catalytic activity">
    <reaction evidence="11 12">
        <text>L-aspartate 4-semialdehyde + pyruvate = (2S,4S)-4-hydroxy-2,3,4,5-tetrahydrodipicolinate + H2O + H(+)</text>
        <dbReference type="Rhea" id="RHEA:34171"/>
        <dbReference type="ChEBI" id="CHEBI:15361"/>
        <dbReference type="ChEBI" id="CHEBI:15377"/>
        <dbReference type="ChEBI" id="CHEBI:15378"/>
        <dbReference type="ChEBI" id="CHEBI:67139"/>
        <dbReference type="ChEBI" id="CHEBI:537519"/>
        <dbReference type="EC" id="4.3.3.7"/>
    </reaction>
</comment>
<evidence type="ECO:0000256" key="5">
    <source>
        <dbReference type="ARBA" id="ARBA00022490"/>
    </source>
</evidence>
<comment type="similarity">
    <text evidence="3 12 13">Belongs to the DapA family.</text>
</comment>
<dbReference type="GO" id="GO:0019877">
    <property type="term" value="P:diaminopimelate biosynthetic process"/>
    <property type="evidence" value="ECO:0007669"/>
    <property type="project" value="UniProtKB-UniRule"/>
</dbReference>
<feature type="binding site" evidence="12 15">
    <location>
        <position position="206"/>
    </location>
    <ligand>
        <name>pyruvate</name>
        <dbReference type="ChEBI" id="CHEBI:15361"/>
    </ligand>
</feature>
<feature type="site" description="L-lysine inhibitor binding" evidence="16">
    <location>
        <position position="87"/>
    </location>
</feature>
<keyword evidence="10 12" id="KW-0704">Schiff base</keyword>
<feature type="binding site" evidence="12 15">
    <location>
        <position position="48"/>
    </location>
    <ligand>
        <name>pyruvate</name>
        <dbReference type="ChEBI" id="CHEBI:15361"/>
    </ligand>
</feature>
<dbReference type="GO" id="GO:0008840">
    <property type="term" value="F:4-hydroxy-tetrahydrodipicolinate synthase activity"/>
    <property type="evidence" value="ECO:0007669"/>
    <property type="project" value="UniProtKB-UniRule"/>
</dbReference>
<keyword evidence="6 12" id="KW-0028">Amino-acid biosynthesis</keyword>
<name>A0A2A4WVE2_9GAMM</name>
<evidence type="ECO:0000256" key="8">
    <source>
        <dbReference type="ARBA" id="ARBA00023154"/>
    </source>
</evidence>
<dbReference type="InterPro" id="IPR005263">
    <property type="entry name" value="DapA"/>
</dbReference>
<dbReference type="GO" id="GO:0005829">
    <property type="term" value="C:cytosol"/>
    <property type="evidence" value="ECO:0007669"/>
    <property type="project" value="TreeGrafter"/>
</dbReference>